<dbReference type="SMART" id="SM00854">
    <property type="entry name" value="PGA_cap"/>
    <property type="match status" value="1"/>
</dbReference>
<keyword evidence="4" id="KW-1185">Reference proteome</keyword>
<dbReference type="PANTHER" id="PTHR33393">
    <property type="entry name" value="POLYGLUTAMINE SYNTHESIS ACCESSORY PROTEIN RV0574C-RELATED"/>
    <property type="match status" value="1"/>
</dbReference>
<comment type="similarity">
    <text evidence="1">Belongs to the CapA family.</text>
</comment>
<dbReference type="PANTHER" id="PTHR33393:SF13">
    <property type="entry name" value="PGA BIOSYNTHESIS PROTEIN CAPA"/>
    <property type="match status" value="1"/>
</dbReference>
<dbReference type="InterPro" id="IPR019079">
    <property type="entry name" value="Capsule_synth_CapA"/>
</dbReference>
<organism evidence="3 4">
    <name type="scientific">Pseudonocardia lutea</name>
    <dbReference type="NCBI Taxonomy" id="2172015"/>
    <lineage>
        <taxon>Bacteria</taxon>
        <taxon>Bacillati</taxon>
        <taxon>Actinomycetota</taxon>
        <taxon>Actinomycetes</taxon>
        <taxon>Pseudonocardiales</taxon>
        <taxon>Pseudonocardiaceae</taxon>
        <taxon>Pseudonocardia</taxon>
    </lineage>
</organism>
<feature type="domain" description="Capsule synthesis protein CapA" evidence="2">
    <location>
        <begin position="11"/>
        <end position="287"/>
    </location>
</feature>
<dbReference type="Proteomes" id="UP001596119">
    <property type="component" value="Unassembled WGS sequence"/>
</dbReference>
<dbReference type="InterPro" id="IPR052169">
    <property type="entry name" value="CW_Biosynth-Accessory"/>
</dbReference>
<dbReference type="Gene3D" id="3.60.21.10">
    <property type="match status" value="1"/>
</dbReference>
<evidence type="ECO:0000313" key="4">
    <source>
        <dbReference type="Proteomes" id="UP001596119"/>
    </source>
</evidence>
<dbReference type="Pfam" id="PF09587">
    <property type="entry name" value="PGA_cap"/>
    <property type="match status" value="2"/>
</dbReference>
<dbReference type="RefSeq" id="WP_379572169.1">
    <property type="nucleotide sequence ID" value="NZ_JBHSQK010000130.1"/>
</dbReference>
<proteinExistence type="inferred from homology"/>
<reference evidence="4" key="1">
    <citation type="journal article" date="2019" name="Int. J. Syst. Evol. Microbiol.">
        <title>The Global Catalogue of Microorganisms (GCM) 10K type strain sequencing project: providing services to taxonomists for standard genome sequencing and annotation.</title>
        <authorList>
            <consortium name="The Broad Institute Genomics Platform"/>
            <consortium name="The Broad Institute Genome Sequencing Center for Infectious Disease"/>
            <person name="Wu L."/>
            <person name="Ma J."/>
        </authorList>
    </citation>
    <scope>NUCLEOTIDE SEQUENCE [LARGE SCALE GENOMIC DNA]</scope>
    <source>
        <strain evidence="4">CGMCC 4.7397</strain>
    </source>
</reference>
<dbReference type="SUPFAM" id="SSF56300">
    <property type="entry name" value="Metallo-dependent phosphatases"/>
    <property type="match status" value="1"/>
</dbReference>
<evidence type="ECO:0000259" key="2">
    <source>
        <dbReference type="SMART" id="SM00854"/>
    </source>
</evidence>
<protein>
    <submittedName>
        <fullName evidence="3">CapA family protein</fullName>
    </submittedName>
</protein>
<evidence type="ECO:0000256" key="1">
    <source>
        <dbReference type="ARBA" id="ARBA00005662"/>
    </source>
</evidence>
<dbReference type="EMBL" id="JBHSQK010000130">
    <property type="protein sequence ID" value="MFC5952872.1"/>
    <property type="molecule type" value="Genomic_DNA"/>
</dbReference>
<evidence type="ECO:0000313" key="3">
    <source>
        <dbReference type="EMBL" id="MFC5952872.1"/>
    </source>
</evidence>
<gene>
    <name evidence="3" type="ORF">ACFQH9_31895</name>
</gene>
<name>A0ABW1IGK8_9PSEU</name>
<accession>A0ABW1IGK8</accession>
<dbReference type="InterPro" id="IPR029052">
    <property type="entry name" value="Metallo-depent_PP-like"/>
</dbReference>
<comment type="caution">
    <text evidence="3">The sequence shown here is derived from an EMBL/GenBank/DDBJ whole genome shotgun (WGS) entry which is preliminary data.</text>
</comment>
<sequence length="395" mass="42624">MPESADDWTVNVLATGDVFPDLEDGEASFRPLLPVFAKGDIVYGNCEGVYSDRPAPASTRIVMGAAPAERGSMFGRVGFDVMTLANNHAMDGGVVGLEDTMSLLASQGIATTGAGKDLAEATKPAVVEANGVRVAFLAFCTSFPVGYDAAEGRAGIAAVRIGTYYRNPMPSFWDPGIEPEVLTVPYPEDMRTLHDAIDAARATADVVIVAVHQGTNREVRNAFVPPSRTHSKTWHNIVQDNELHLARDIVEHGADAVVCAQHAALRGVEIHSGKPIFYGMGALIHHFHKRGKHTTSDHKIIEEWDVEYPYWAYDSPETRMSGIASLTFSSSGVEAGFIPAMIMPDGSTEPLADDDPRADAVAKHIESMNSDEGFTTHIEHSTIDGYRFLKITNAS</sequence>